<gene>
    <name evidence="1" type="ORF">FPD38_02460</name>
</gene>
<accession>A0A5C7DS48</accession>
<evidence type="ECO:0000313" key="1">
    <source>
        <dbReference type="EMBL" id="TXE89141.1"/>
    </source>
</evidence>
<dbReference type="AlphaFoldDB" id="A0A5C7DS48"/>
<organism evidence="1 2">
    <name type="scientific">Campylobacter volucris</name>
    <dbReference type="NCBI Taxonomy" id="1031542"/>
    <lineage>
        <taxon>Bacteria</taxon>
        <taxon>Pseudomonadati</taxon>
        <taxon>Campylobacterota</taxon>
        <taxon>Epsilonproteobacteria</taxon>
        <taxon>Campylobacterales</taxon>
        <taxon>Campylobacteraceae</taxon>
        <taxon>Campylobacter</taxon>
    </lineage>
</organism>
<dbReference type="RefSeq" id="WP_147555209.1">
    <property type="nucleotide sequence ID" value="NZ_VOWJ01000014.1"/>
</dbReference>
<reference evidence="1 2" key="1">
    <citation type="submission" date="2019-07" db="EMBL/GenBank/DDBJ databases">
        <title>Rapid identification of Enteric Bacteria from Whole Genome Sequences (WGS) using Average Nucleotide Identity (ANI).</title>
        <authorList>
            <person name="Lane C."/>
        </authorList>
    </citation>
    <scope>NUCLEOTIDE SEQUENCE [LARGE SCALE GENOMIC DNA]</scope>
    <source>
        <strain evidence="1 2">2016D-0084</strain>
    </source>
</reference>
<proteinExistence type="predicted"/>
<dbReference type="EMBL" id="VOWJ01000014">
    <property type="protein sequence ID" value="TXE89141.1"/>
    <property type="molecule type" value="Genomic_DNA"/>
</dbReference>
<dbReference type="Proteomes" id="UP000321629">
    <property type="component" value="Unassembled WGS sequence"/>
</dbReference>
<protein>
    <recommendedName>
        <fullName evidence="3">Periplasmic protein</fullName>
    </recommendedName>
</protein>
<evidence type="ECO:0008006" key="3">
    <source>
        <dbReference type="Google" id="ProtNLM"/>
    </source>
</evidence>
<sequence length="149" mass="17281">MKNLIVFALAIILAIAGAYFYNNPTNNLYKKRELITTLTPLQCDLNIQECEYNFNGKKILISLNPKPITSMSELDLNISNLGDFDKLNARVYGLNMYMGDIVPNFKKINNSYHTKLVLSSCTLDTMRFRIELFDDEKPLNFYFDFDVKR</sequence>
<evidence type="ECO:0000313" key="2">
    <source>
        <dbReference type="Proteomes" id="UP000321629"/>
    </source>
</evidence>
<name>A0A5C7DS48_9BACT</name>
<comment type="caution">
    <text evidence="1">The sequence shown here is derived from an EMBL/GenBank/DDBJ whole genome shotgun (WGS) entry which is preliminary data.</text>
</comment>